<dbReference type="EMBL" id="JACTVA010000059">
    <property type="protein sequence ID" value="MBC9209550.1"/>
    <property type="molecule type" value="Genomic_DNA"/>
</dbReference>
<proteinExistence type="predicted"/>
<gene>
    <name evidence="1" type="ORF">IBL26_22090</name>
</gene>
<protein>
    <submittedName>
        <fullName evidence="1">Uncharacterized protein</fullName>
    </submittedName>
</protein>
<reference evidence="1 2" key="1">
    <citation type="journal article" date="2013" name="Int. J. Syst. Evol. Microbiol.">
        <title>Roseomonas aerophila sp. nov., isolated from air.</title>
        <authorList>
            <person name="Kim S.J."/>
            <person name="Weon H.Y."/>
            <person name="Ahn J.H."/>
            <person name="Hong S.B."/>
            <person name="Seok S.J."/>
            <person name="Whang K.S."/>
            <person name="Kwon S.W."/>
        </authorList>
    </citation>
    <scope>NUCLEOTIDE SEQUENCE [LARGE SCALE GENOMIC DNA]</scope>
    <source>
        <strain evidence="1 2">NBRC 108923</strain>
    </source>
</reference>
<organism evidence="1 2">
    <name type="scientific">Teichococcus aerophilus</name>
    <dbReference type="NCBI Taxonomy" id="1224513"/>
    <lineage>
        <taxon>Bacteria</taxon>
        <taxon>Pseudomonadati</taxon>
        <taxon>Pseudomonadota</taxon>
        <taxon>Alphaproteobacteria</taxon>
        <taxon>Acetobacterales</taxon>
        <taxon>Roseomonadaceae</taxon>
        <taxon>Roseomonas</taxon>
    </lineage>
</organism>
<evidence type="ECO:0000313" key="2">
    <source>
        <dbReference type="Proteomes" id="UP000626026"/>
    </source>
</evidence>
<dbReference type="Proteomes" id="UP000626026">
    <property type="component" value="Unassembled WGS sequence"/>
</dbReference>
<comment type="caution">
    <text evidence="1">The sequence shown here is derived from an EMBL/GenBank/DDBJ whole genome shotgun (WGS) entry which is preliminary data.</text>
</comment>
<sequence>MSQAVKARSLAMASLNHFRAAQIVLELHGDRAEEEILSHVVRMEVCDDAAGVQLWLCVLAALHELRRTPQPADLLH</sequence>
<evidence type="ECO:0000313" key="1">
    <source>
        <dbReference type="EMBL" id="MBC9209550.1"/>
    </source>
</evidence>
<name>A0ABR7RSD6_9PROT</name>
<keyword evidence="2" id="KW-1185">Reference proteome</keyword>
<accession>A0ABR7RSD6</accession>
<dbReference type="RefSeq" id="WP_187786682.1">
    <property type="nucleotide sequence ID" value="NZ_JACTVA010000059.1"/>
</dbReference>